<protein>
    <submittedName>
        <fullName evidence="1">Uncharacterized protein</fullName>
    </submittedName>
</protein>
<name>A0A0E9XF13_ANGAN</name>
<reference evidence="1" key="1">
    <citation type="submission" date="2014-11" db="EMBL/GenBank/DDBJ databases">
        <authorList>
            <person name="Amaro Gonzalez C."/>
        </authorList>
    </citation>
    <scope>NUCLEOTIDE SEQUENCE</scope>
</reference>
<evidence type="ECO:0000313" key="1">
    <source>
        <dbReference type="EMBL" id="JAI01318.1"/>
    </source>
</evidence>
<organism evidence="1">
    <name type="scientific">Anguilla anguilla</name>
    <name type="common">European freshwater eel</name>
    <name type="synonym">Muraena anguilla</name>
    <dbReference type="NCBI Taxonomy" id="7936"/>
    <lineage>
        <taxon>Eukaryota</taxon>
        <taxon>Metazoa</taxon>
        <taxon>Chordata</taxon>
        <taxon>Craniata</taxon>
        <taxon>Vertebrata</taxon>
        <taxon>Euteleostomi</taxon>
        <taxon>Actinopterygii</taxon>
        <taxon>Neopterygii</taxon>
        <taxon>Teleostei</taxon>
        <taxon>Anguilliformes</taxon>
        <taxon>Anguillidae</taxon>
        <taxon>Anguilla</taxon>
    </lineage>
</organism>
<dbReference type="AlphaFoldDB" id="A0A0E9XF13"/>
<accession>A0A0E9XF13</accession>
<proteinExistence type="predicted"/>
<sequence>MRGAIKVNMGGSGGVVVPGYEARLQADRQTENVCHICLGAGINIQHSNPRTIN</sequence>
<reference evidence="1" key="2">
    <citation type="journal article" date="2015" name="Fish Shellfish Immunol.">
        <title>Early steps in the European eel (Anguilla anguilla)-Vibrio vulnificus interaction in the gills: Role of the RtxA13 toxin.</title>
        <authorList>
            <person name="Callol A."/>
            <person name="Pajuelo D."/>
            <person name="Ebbesson L."/>
            <person name="Teles M."/>
            <person name="MacKenzie S."/>
            <person name="Amaro C."/>
        </authorList>
    </citation>
    <scope>NUCLEOTIDE SEQUENCE</scope>
</reference>
<dbReference type="EMBL" id="GBXM01007260">
    <property type="protein sequence ID" value="JAI01318.1"/>
    <property type="molecule type" value="Transcribed_RNA"/>
</dbReference>